<comment type="caution">
    <text evidence="2">The sequence shown here is derived from an EMBL/GenBank/DDBJ whole genome shotgun (WGS) entry which is preliminary data.</text>
</comment>
<feature type="region of interest" description="Disordered" evidence="1">
    <location>
        <begin position="116"/>
        <end position="146"/>
    </location>
</feature>
<evidence type="ECO:0000256" key="1">
    <source>
        <dbReference type="SAM" id="MobiDB-lite"/>
    </source>
</evidence>
<reference evidence="2 3" key="1">
    <citation type="submission" date="2019-05" db="EMBL/GenBank/DDBJ databases">
        <title>Another draft genome of Portunus trituberculatus and its Hox gene families provides insights of decapod evolution.</title>
        <authorList>
            <person name="Jeong J.-H."/>
            <person name="Song I."/>
            <person name="Kim S."/>
            <person name="Choi T."/>
            <person name="Kim D."/>
            <person name="Ryu S."/>
            <person name="Kim W."/>
        </authorList>
    </citation>
    <scope>NUCLEOTIDE SEQUENCE [LARGE SCALE GENOMIC DNA]</scope>
    <source>
        <tissue evidence="2">Muscle</tissue>
    </source>
</reference>
<evidence type="ECO:0000313" key="2">
    <source>
        <dbReference type="EMBL" id="MPC64915.1"/>
    </source>
</evidence>
<feature type="region of interest" description="Disordered" evidence="1">
    <location>
        <begin position="1"/>
        <end position="95"/>
    </location>
</feature>
<dbReference type="Proteomes" id="UP000324222">
    <property type="component" value="Unassembled WGS sequence"/>
</dbReference>
<name>A0A5B7H5R7_PORTR</name>
<protein>
    <submittedName>
        <fullName evidence="2">Uncharacterized protein</fullName>
    </submittedName>
</protein>
<keyword evidence="3" id="KW-1185">Reference proteome</keyword>
<dbReference type="EMBL" id="VSRR010022710">
    <property type="protein sequence ID" value="MPC64915.1"/>
    <property type="molecule type" value="Genomic_DNA"/>
</dbReference>
<sequence>MIKVNLATDTRHCKRGAAEPHSQHRSTHTDVGAGCAHAHHPPPAPTLLSHHENPARPRLHPIPGHSDGLAPPQRPPPRPRLGCRQRGAERQHTSSRRLVVIITPCAGMFPRAHGTLTHTAGAPHKGRRPVPLSAKAHSPRATLNGSNRRRHRVLISAI</sequence>
<evidence type="ECO:0000313" key="3">
    <source>
        <dbReference type="Proteomes" id="UP000324222"/>
    </source>
</evidence>
<organism evidence="2 3">
    <name type="scientific">Portunus trituberculatus</name>
    <name type="common">Swimming crab</name>
    <name type="synonym">Neptunus trituberculatus</name>
    <dbReference type="NCBI Taxonomy" id="210409"/>
    <lineage>
        <taxon>Eukaryota</taxon>
        <taxon>Metazoa</taxon>
        <taxon>Ecdysozoa</taxon>
        <taxon>Arthropoda</taxon>
        <taxon>Crustacea</taxon>
        <taxon>Multicrustacea</taxon>
        <taxon>Malacostraca</taxon>
        <taxon>Eumalacostraca</taxon>
        <taxon>Eucarida</taxon>
        <taxon>Decapoda</taxon>
        <taxon>Pleocyemata</taxon>
        <taxon>Brachyura</taxon>
        <taxon>Eubrachyura</taxon>
        <taxon>Portunoidea</taxon>
        <taxon>Portunidae</taxon>
        <taxon>Portuninae</taxon>
        <taxon>Portunus</taxon>
    </lineage>
</organism>
<dbReference type="AlphaFoldDB" id="A0A5B7H5R7"/>
<proteinExistence type="predicted"/>
<gene>
    <name evidence="2" type="ORF">E2C01_059037</name>
</gene>
<accession>A0A5B7H5R7</accession>